<evidence type="ECO:0000313" key="2">
    <source>
        <dbReference type="Proteomes" id="UP000192674"/>
    </source>
</evidence>
<dbReference type="AlphaFoldDB" id="A0A1W2EY20"/>
<dbReference type="RefSeq" id="WP_143446565.1">
    <property type="nucleotide sequence ID" value="NZ_FWXV01000004.1"/>
</dbReference>
<keyword evidence="2" id="KW-1185">Reference proteome</keyword>
<accession>A0A1W2EY20</accession>
<dbReference type="OrthoDB" id="9847661at2"/>
<organism evidence="1 2">
    <name type="scientific">Kibdelosporangium aridum</name>
    <dbReference type="NCBI Taxonomy" id="2030"/>
    <lineage>
        <taxon>Bacteria</taxon>
        <taxon>Bacillati</taxon>
        <taxon>Actinomycetota</taxon>
        <taxon>Actinomycetes</taxon>
        <taxon>Pseudonocardiales</taxon>
        <taxon>Pseudonocardiaceae</taxon>
        <taxon>Kibdelosporangium</taxon>
    </lineage>
</organism>
<dbReference type="EMBL" id="FWXV01000004">
    <property type="protein sequence ID" value="SMD14603.1"/>
    <property type="molecule type" value="Genomic_DNA"/>
</dbReference>
<proteinExistence type="predicted"/>
<protein>
    <submittedName>
        <fullName evidence="1">Uncharacterized protein</fullName>
    </submittedName>
</protein>
<name>A0A1W2EY20_KIBAR</name>
<reference evidence="1 2" key="1">
    <citation type="submission" date="2017-04" db="EMBL/GenBank/DDBJ databases">
        <authorList>
            <person name="Afonso C.L."/>
            <person name="Miller P.J."/>
            <person name="Scott M.A."/>
            <person name="Spackman E."/>
            <person name="Goraichik I."/>
            <person name="Dimitrov K.M."/>
            <person name="Suarez D.L."/>
            <person name="Swayne D.E."/>
        </authorList>
    </citation>
    <scope>NUCLEOTIDE SEQUENCE [LARGE SCALE GENOMIC DNA]</scope>
    <source>
        <strain evidence="1 2">DSM 43828</strain>
    </source>
</reference>
<evidence type="ECO:0000313" key="1">
    <source>
        <dbReference type="EMBL" id="SMD14603.1"/>
    </source>
</evidence>
<sequence>MDDGELALVARLSFVRSDLEQFVFQVLGAMDKQFRVTTWPESEAELGHQLVTLGRALEWHAAMHALSGVDTRPPDHS</sequence>
<gene>
    <name evidence="1" type="ORF">SAMN05661093_05077</name>
</gene>
<dbReference type="Proteomes" id="UP000192674">
    <property type="component" value="Unassembled WGS sequence"/>
</dbReference>